<proteinExistence type="predicted"/>
<keyword evidence="3" id="KW-1185">Reference proteome</keyword>
<name>A0ABQ9ETB1_TEGGR</name>
<evidence type="ECO:0000313" key="2">
    <source>
        <dbReference type="EMBL" id="KAJ8306538.1"/>
    </source>
</evidence>
<dbReference type="SMART" id="SM00409">
    <property type="entry name" value="IG"/>
    <property type="match status" value="1"/>
</dbReference>
<feature type="domain" description="Ig-like" evidence="1">
    <location>
        <begin position="115"/>
        <end position="199"/>
    </location>
</feature>
<gene>
    <name evidence="2" type="ORF">KUTeg_017083</name>
</gene>
<dbReference type="SUPFAM" id="SSF48726">
    <property type="entry name" value="Immunoglobulin"/>
    <property type="match status" value="2"/>
</dbReference>
<dbReference type="PANTHER" id="PTHR45889:SF8">
    <property type="entry name" value="IG-LIKE DOMAIN-CONTAINING PROTEIN"/>
    <property type="match status" value="1"/>
</dbReference>
<dbReference type="InterPro" id="IPR007110">
    <property type="entry name" value="Ig-like_dom"/>
</dbReference>
<dbReference type="InterPro" id="IPR036179">
    <property type="entry name" value="Ig-like_dom_sf"/>
</dbReference>
<dbReference type="InterPro" id="IPR013783">
    <property type="entry name" value="Ig-like_fold"/>
</dbReference>
<dbReference type="EMBL" id="JARBDR010000813">
    <property type="protein sequence ID" value="KAJ8306538.1"/>
    <property type="molecule type" value="Genomic_DNA"/>
</dbReference>
<dbReference type="PROSITE" id="PS50835">
    <property type="entry name" value="IG_LIKE"/>
    <property type="match status" value="1"/>
</dbReference>
<accession>A0ABQ9ETB1</accession>
<dbReference type="Proteomes" id="UP001217089">
    <property type="component" value="Unassembled WGS sequence"/>
</dbReference>
<dbReference type="Pfam" id="PF07686">
    <property type="entry name" value="V-set"/>
    <property type="match status" value="1"/>
</dbReference>
<dbReference type="InterPro" id="IPR003599">
    <property type="entry name" value="Ig_sub"/>
</dbReference>
<reference evidence="2 3" key="1">
    <citation type="submission" date="2022-12" db="EMBL/GenBank/DDBJ databases">
        <title>Chromosome-level genome of Tegillarca granosa.</title>
        <authorList>
            <person name="Kim J."/>
        </authorList>
    </citation>
    <scope>NUCLEOTIDE SEQUENCE [LARGE SCALE GENOMIC DNA]</scope>
    <source>
        <strain evidence="2">Teg-2019</strain>
        <tissue evidence="2">Adductor muscle</tissue>
    </source>
</reference>
<protein>
    <recommendedName>
        <fullName evidence="1">Ig-like domain-containing protein</fullName>
    </recommendedName>
</protein>
<dbReference type="PANTHER" id="PTHR45889">
    <property type="entry name" value="IG-LIKE DOMAIN-CONTAINING PROTEIN"/>
    <property type="match status" value="1"/>
</dbReference>
<dbReference type="InterPro" id="IPR013106">
    <property type="entry name" value="Ig_V-set"/>
</dbReference>
<comment type="caution">
    <text evidence="2">The sequence shown here is derived from an EMBL/GenBank/DDBJ whole genome shotgun (WGS) entry which is preliminary data.</text>
</comment>
<organism evidence="2 3">
    <name type="scientific">Tegillarca granosa</name>
    <name type="common">Malaysian cockle</name>
    <name type="synonym">Anadara granosa</name>
    <dbReference type="NCBI Taxonomy" id="220873"/>
    <lineage>
        <taxon>Eukaryota</taxon>
        <taxon>Metazoa</taxon>
        <taxon>Spiralia</taxon>
        <taxon>Lophotrochozoa</taxon>
        <taxon>Mollusca</taxon>
        <taxon>Bivalvia</taxon>
        <taxon>Autobranchia</taxon>
        <taxon>Pteriomorphia</taxon>
        <taxon>Arcoida</taxon>
        <taxon>Arcoidea</taxon>
        <taxon>Arcidae</taxon>
        <taxon>Tegillarca</taxon>
    </lineage>
</organism>
<dbReference type="Gene3D" id="2.60.40.10">
    <property type="entry name" value="Immunoglobulins"/>
    <property type="match status" value="2"/>
</dbReference>
<evidence type="ECO:0000259" key="1">
    <source>
        <dbReference type="PROSITE" id="PS50835"/>
    </source>
</evidence>
<evidence type="ECO:0000313" key="3">
    <source>
        <dbReference type="Proteomes" id="UP001217089"/>
    </source>
</evidence>
<sequence length="209" mass="23283">MSFSKKIVVFSDIHDISGAYIDVKPKDTWGLLGSDAIITCSVTLQKKGQYVFWKKVHDAGSEVITYDNQTMKADKYEIQGQYDLIIKDVQMEDEGHYDLDAGDEVVRISLSVAVPMQNMTVTWGGIMPIEEGSEANLTCNSTNSRPTANLRWFHGSHDITEQASTNIKNTRVNGSVDIPYLCIADLPGYEAVRTEIAFAPITEYCLYAI</sequence>